<name>A0A1G2CJ83_9BACT</name>
<proteinExistence type="predicted"/>
<gene>
    <name evidence="2" type="ORF">A2946_00450</name>
</gene>
<organism evidence="2 3">
    <name type="scientific">Candidatus Liptonbacteria bacterium RIFCSPLOWO2_01_FULL_53_13</name>
    <dbReference type="NCBI Taxonomy" id="1798651"/>
    <lineage>
        <taxon>Bacteria</taxon>
        <taxon>Candidatus Liptoniibacteriota</taxon>
    </lineage>
</organism>
<comment type="caution">
    <text evidence="2">The sequence shown here is derived from an EMBL/GenBank/DDBJ whole genome shotgun (WGS) entry which is preliminary data.</text>
</comment>
<dbReference type="Proteomes" id="UP000178348">
    <property type="component" value="Unassembled WGS sequence"/>
</dbReference>
<keyword evidence="1" id="KW-0472">Membrane</keyword>
<keyword evidence="1" id="KW-1133">Transmembrane helix</keyword>
<reference evidence="2 3" key="1">
    <citation type="journal article" date="2016" name="Nat. Commun.">
        <title>Thousands of microbial genomes shed light on interconnected biogeochemical processes in an aquifer system.</title>
        <authorList>
            <person name="Anantharaman K."/>
            <person name="Brown C.T."/>
            <person name="Hug L.A."/>
            <person name="Sharon I."/>
            <person name="Castelle C.J."/>
            <person name="Probst A.J."/>
            <person name="Thomas B.C."/>
            <person name="Singh A."/>
            <person name="Wilkins M.J."/>
            <person name="Karaoz U."/>
            <person name="Brodie E.L."/>
            <person name="Williams K.H."/>
            <person name="Hubbard S.S."/>
            <person name="Banfield J.F."/>
        </authorList>
    </citation>
    <scope>NUCLEOTIDE SEQUENCE [LARGE SCALE GENOMIC DNA]</scope>
</reference>
<evidence type="ECO:0000313" key="3">
    <source>
        <dbReference type="Proteomes" id="UP000178348"/>
    </source>
</evidence>
<evidence type="ECO:0000256" key="1">
    <source>
        <dbReference type="SAM" id="Phobius"/>
    </source>
</evidence>
<keyword evidence="1" id="KW-0812">Transmembrane</keyword>
<accession>A0A1G2CJ83</accession>
<sequence length="74" mass="8313">MDEQILARIAELEKKIDAIYRSVEKTRKYFKWTLIVTVLAIVLPLIGLAFVIPYYLKTLTSSLGGFGDLGGFGF</sequence>
<evidence type="ECO:0000313" key="2">
    <source>
        <dbReference type="EMBL" id="OGZ00468.1"/>
    </source>
</evidence>
<protein>
    <submittedName>
        <fullName evidence="2">Uncharacterized protein</fullName>
    </submittedName>
</protein>
<dbReference type="AlphaFoldDB" id="A0A1G2CJ83"/>
<feature type="transmembrane region" description="Helical" evidence="1">
    <location>
        <begin position="29"/>
        <end position="56"/>
    </location>
</feature>
<dbReference type="EMBL" id="MHLB01000064">
    <property type="protein sequence ID" value="OGZ00468.1"/>
    <property type="molecule type" value="Genomic_DNA"/>
</dbReference>